<feature type="signal peptide" evidence="1">
    <location>
        <begin position="1"/>
        <end position="19"/>
    </location>
</feature>
<dbReference type="EMBL" id="FSRA01000002">
    <property type="protein sequence ID" value="SIO51846.1"/>
    <property type="molecule type" value="Genomic_DNA"/>
</dbReference>
<reference evidence="2 3" key="1">
    <citation type="submission" date="2016-11" db="EMBL/GenBank/DDBJ databases">
        <authorList>
            <person name="Jaros S."/>
            <person name="Januszkiewicz K."/>
            <person name="Wedrychowicz H."/>
        </authorList>
    </citation>
    <scope>NUCLEOTIDE SEQUENCE [LARGE SCALE GENOMIC DNA]</scope>
    <source>
        <strain evidence="2 3">DSM 24787</strain>
    </source>
</reference>
<name>A0A1N6K6B5_9BACT</name>
<evidence type="ECO:0000313" key="3">
    <source>
        <dbReference type="Proteomes" id="UP000185003"/>
    </source>
</evidence>
<protein>
    <submittedName>
        <fullName evidence="2">Uncharacterized protein</fullName>
    </submittedName>
</protein>
<accession>A0A1N6K6B5</accession>
<proteinExistence type="predicted"/>
<dbReference type="Proteomes" id="UP000185003">
    <property type="component" value="Unassembled WGS sequence"/>
</dbReference>
<gene>
    <name evidence="2" type="ORF">SAMN04488055_5122</name>
</gene>
<dbReference type="AlphaFoldDB" id="A0A1N6K6B5"/>
<dbReference type="OrthoDB" id="683457at2"/>
<evidence type="ECO:0000256" key="1">
    <source>
        <dbReference type="SAM" id="SignalP"/>
    </source>
</evidence>
<dbReference type="STRING" id="536979.SAMN04488055_5122"/>
<keyword evidence="1" id="KW-0732">Signal</keyword>
<sequence length="171" mass="19260">MKIIFFLCFGLMICIRSNAQKLPKAFSDGLSGMICPIFTSQDSAVDMYTVAILLSPGGKVLKTMFSQGTPDSLKPEIMHRIAIARIGLTPLSEYWEKFCSENAITDNTCIIQPVLLRFEDTDTKTFTIEEVTNIYTKAMTFDDPLIAFRQKLNIIWLAPKTARLVHTEIVN</sequence>
<keyword evidence="3" id="KW-1185">Reference proteome</keyword>
<evidence type="ECO:0000313" key="2">
    <source>
        <dbReference type="EMBL" id="SIO51846.1"/>
    </source>
</evidence>
<organism evidence="2 3">
    <name type="scientific">Chitinophaga niabensis</name>
    <dbReference type="NCBI Taxonomy" id="536979"/>
    <lineage>
        <taxon>Bacteria</taxon>
        <taxon>Pseudomonadati</taxon>
        <taxon>Bacteroidota</taxon>
        <taxon>Chitinophagia</taxon>
        <taxon>Chitinophagales</taxon>
        <taxon>Chitinophagaceae</taxon>
        <taxon>Chitinophaga</taxon>
    </lineage>
</organism>
<dbReference type="RefSeq" id="WP_143197576.1">
    <property type="nucleotide sequence ID" value="NZ_FSRA01000002.1"/>
</dbReference>
<feature type="chain" id="PRO_5009936885" evidence="1">
    <location>
        <begin position="20"/>
        <end position="171"/>
    </location>
</feature>